<evidence type="ECO:0000256" key="4">
    <source>
        <dbReference type="ARBA" id="ARBA00022771"/>
    </source>
</evidence>
<gene>
    <name evidence="11" type="ORF">G0U57_005374</name>
</gene>
<keyword evidence="3" id="KW-0677">Repeat</keyword>
<evidence type="ECO:0000313" key="11">
    <source>
        <dbReference type="EMBL" id="KAG6929557.1"/>
    </source>
</evidence>
<evidence type="ECO:0000313" key="12">
    <source>
        <dbReference type="Proteomes" id="UP000765507"/>
    </source>
</evidence>
<feature type="compositionally biased region" description="Polar residues" evidence="9">
    <location>
        <begin position="9"/>
        <end position="19"/>
    </location>
</feature>
<evidence type="ECO:0000256" key="5">
    <source>
        <dbReference type="ARBA" id="ARBA00022833"/>
    </source>
</evidence>
<dbReference type="GO" id="GO:0008270">
    <property type="term" value="F:zinc ion binding"/>
    <property type="evidence" value="ECO:0007669"/>
    <property type="project" value="UniProtKB-KW"/>
</dbReference>
<comment type="subcellular location">
    <subcellularLocation>
        <location evidence="1">Nucleus</location>
    </subcellularLocation>
</comment>
<dbReference type="InterPro" id="IPR036236">
    <property type="entry name" value="Znf_C2H2_sf"/>
</dbReference>
<evidence type="ECO:0000256" key="9">
    <source>
        <dbReference type="SAM" id="MobiDB-lite"/>
    </source>
</evidence>
<dbReference type="FunFam" id="3.30.160.60:FF:002343">
    <property type="entry name" value="Zinc finger protein 33A"/>
    <property type="match status" value="1"/>
</dbReference>
<keyword evidence="5" id="KW-0862">Zinc</keyword>
<dbReference type="EMBL" id="JAHGAV010000172">
    <property type="protein sequence ID" value="KAG6929557.1"/>
    <property type="molecule type" value="Genomic_DNA"/>
</dbReference>
<keyword evidence="7" id="KW-0539">Nucleus</keyword>
<dbReference type="OrthoDB" id="6910977at2759"/>
<feature type="domain" description="C2H2-type" evidence="10">
    <location>
        <begin position="72"/>
        <end position="99"/>
    </location>
</feature>
<evidence type="ECO:0000256" key="2">
    <source>
        <dbReference type="ARBA" id="ARBA00022723"/>
    </source>
</evidence>
<feature type="compositionally biased region" description="Basic and acidic residues" evidence="9">
    <location>
        <begin position="26"/>
        <end position="37"/>
    </location>
</feature>
<dbReference type="GO" id="GO:0000981">
    <property type="term" value="F:DNA-binding transcription factor activity, RNA polymerase II-specific"/>
    <property type="evidence" value="ECO:0007669"/>
    <property type="project" value="TreeGrafter"/>
</dbReference>
<dbReference type="PANTHER" id="PTHR24381">
    <property type="entry name" value="ZINC FINGER PROTEIN"/>
    <property type="match status" value="1"/>
</dbReference>
<dbReference type="Gene3D" id="3.30.160.60">
    <property type="entry name" value="Classic Zinc Finger"/>
    <property type="match status" value="2"/>
</dbReference>
<proteinExistence type="predicted"/>
<keyword evidence="6" id="KW-0238">DNA-binding</keyword>
<evidence type="ECO:0000256" key="6">
    <source>
        <dbReference type="ARBA" id="ARBA00023125"/>
    </source>
</evidence>
<dbReference type="PROSITE" id="PS00028">
    <property type="entry name" value="ZINC_FINGER_C2H2_1"/>
    <property type="match status" value="1"/>
</dbReference>
<dbReference type="Pfam" id="PF00096">
    <property type="entry name" value="zf-C2H2"/>
    <property type="match status" value="1"/>
</dbReference>
<feature type="region of interest" description="Disordered" evidence="9">
    <location>
        <begin position="1"/>
        <end position="37"/>
    </location>
</feature>
<name>A0A8T1SLJ6_CHESE</name>
<evidence type="ECO:0000256" key="3">
    <source>
        <dbReference type="ARBA" id="ARBA00022737"/>
    </source>
</evidence>
<dbReference type="SUPFAM" id="SSF57667">
    <property type="entry name" value="beta-beta-alpha zinc fingers"/>
    <property type="match status" value="1"/>
</dbReference>
<dbReference type="PROSITE" id="PS50157">
    <property type="entry name" value="ZINC_FINGER_C2H2_2"/>
    <property type="match status" value="1"/>
</dbReference>
<dbReference type="PANTHER" id="PTHR24381:SF390">
    <property type="entry name" value="ZINC FINGER PROTEIN 37 HOMOLOG"/>
    <property type="match status" value="1"/>
</dbReference>
<evidence type="ECO:0000256" key="7">
    <source>
        <dbReference type="ARBA" id="ARBA00023242"/>
    </source>
</evidence>
<keyword evidence="2" id="KW-0479">Metal-binding</keyword>
<protein>
    <submittedName>
        <fullName evidence="11">Zinc finger protein 624</fullName>
    </submittedName>
</protein>
<sequence>MEQHWTLLGRSQGNVSSSPEPEAACETEHRPENHQDNFPVKKVDKSVYYGGGCKDLERTTVHQRISMGEIKNTCTKCGKNFKQRSDLTRHERIHTGERPFKCSDCGK</sequence>
<dbReference type="AlphaFoldDB" id="A0A8T1SLJ6"/>
<keyword evidence="12" id="KW-1185">Reference proteome</keyword>
<accession>A0A8T1SLJ6</accession>
<dbReference type="GO" id="GO:0000977">
    <property type="term" value="F:RNA polymerase II transcription regulatory region sequence-specific DNA binding"/>
    <property type="evidence" value="ECO:0007669"/>
    <property type="project" value="TreeGrafter"/>
</dbReference>
<dbReference type="SMART" id="SM00355">
    <property type="entry name" value="ZnF_C2H2"/>
    <property type="match status" value="1"/>
</dbReference>
<reference evidence="11 12" key="1">
    <citation type="journal article" date="2020" name="G3 (Bethesda)">
        <title>Draft Genome of the Common Snapping Turtle, Chelydra serpentina, a Model for Phenotypic Plasticity in Reptiles.</title>
        <authorList>
            <person name="Das D."/>
            <person name="Singh S.K."/>
            <person name="Bierstedt J."/>
            <person name="Erickson A."/>
            <person name="Galli G.L.J."/>
            <person name="Crossley D.A. 2nd"/>
            <person name="Rhen T."/>
        </authorList>
    </citation>
    <scope>NUCLEOTIDE SEQUENCE [LARGE SCALE GENOMIC DNA]</scope>
    <source>
        <strain evidence="11">KW</strain>
    </source>
</reference>
<keyword evidence="4 8" id="KW-0863">Zinc-finger</keyword>
<comment type="caution">
    <text evidence="11">The sequence shown here is derived from an EMBL/GenBank/DDBJ whole genome shotgun (WGS) entry which is preliminary data.</text>
</comment>
<dbReference type="InterPro" id="IPR013087">
    <property type="entry name" value="Znf_C2H2_type"/>
</dbReference>
<evidence type="ECO:0000256" key="8">
    <source>
        <dbReference type="PROSITE-ProRule" id="PRU00042"/>
    </source>
</evidence>
<organism evidence="11 12">
    <name type="scientific">Chelydra serpentina</name>
    <name type="common">Snapping turtle</name>
    <name type="synonym">Testudo serpentina</name>
    <dbReference type="NCBI Taxonomy" id="8475"/>
    <lineage>
        <taxon>Eukaryota</taxon>
        <taxon>Metazoa</taxon>
        <taxon>Chordata</taxon>
        <taxon>Craniata</taxon>
        <taxon>Vertebrata</taxon>
        <taxon>Euteleostomi</taxon>
        <taxon>Archelosauria</taxon>
        <taxon>Testudinata</taxon>
        <taxon>Testudines</taxon>
        <taxon>Cryptodira</taxon>
        <taxon>Durocryptodira</taxon>
        <taxon>Americhelydia</taxon>
        <taxon>Chelydroidea</taxon>
        <taxon>Chelydridae</taxon>
        <taxon>Chelydra</taxon>
    </lineage>
</organism>
<evidence type="ECO:0000259" key="10">
    <source>
        <dbReference type="PROSITE" id="PS50157"/>
    </source>
</evidence>
<feature type="non-terminal residue" evidence="11">
    <location>
        <position position="107"/>
    </location>
</feature>
<dbReference type="Proteomes" id="UP000765507">
    <property type="component" value="Unassembled WGS sequence"/>
</dbReference>
<evidence type="ECO:0000256" key="1">
    <source>
        <dbReference type="ARBA" id="ARBA00004123"/>
    </source>
</evidence>
<dbReference type="GO" id="GO:0005634">
    <property type="term" value="C:nucleus"/>
    <property type="evidence" value="ECO:0007669"/>
    <property type="project" value="UniProtKB-SubCell"/>
</dbReference>